<gene>
    <name evidence="2" type="ORF">SAMN04515672_4266</name>
</gene>
<protein>
    <recommendedName>
        <fullName evidence="4">(2Fe-2S) ferredoxin</fullName>
    </recommendedName>
</protein>
<dbReference type="SUPFAM" id="SSF52833">
    <property type="entry name" value="Thioredoxin-like"/>
    <property type="match status" value="1"/>
</dbReference>
<evidence type="ECO:0000313" key="3">
    <source>
        <dbReference type="Proteomes" id="UP000198882"/>
    </source>
</evidence>
<reference evidence="3" key="1">
    <citation type="submission" date="2016-10" db="EMBL/GenBank/DDBJ databases">
        <authorList>
            <person name="Varghese N."/>
            <person name="Submissions S."/>
        </authorList>
    </citation>
    <scope>NUCLEOTIDE SEQUENCE [LARGE SCALE GENOMIC DNA]</scope>
    <source>
        <strain evidence="3">B4,CECT 8067,JCM 17497</strain>
    </source>
</reference>
<dbReference type="Proteomes" id="UP000198882">
    <property type="component" value="Unassembled WGS sequence"/>
</dbReference>
<evidence type="ECO:0000256" key="1">
    <source>
        <dbReference type="SAM" id="MobiDB-lite"/>
    </source>
</evidence>
<dbReference type="Gene3D" id="3.40.30.10">
    <property type="entry name" value="Glutaredoxin"/>
    <property type="match status" value="1"/>
</dbReference>
<dbReference type="InterPro" id="IPR036249">
    <property type="entry name" value="Thioredoxin-like_sf"/>
</dbReference>
<dbReference type="CDD" id="cd02980">
    <property type="entry name" value="TRX_Fd_family"/>
    <property type="match status" value="1"/>
</dbReference>
<dbReference type="AlphaFoldDB" id="A0A1G9FSA7"/>
<evidence type="ECO:0008006" key="4">
    <source>
        <dbReference type="Google" id="ProtNLM"/>
    </source>
</evidence>
<proteinExistence type="predicted"/>
<keyword evidence="3" id="KW-1185">Reference proteome</keyword>
<feature type="region of interest" description="Disordered" evidence="1">
    <location>
        <begin position="101"/>
        <end position="123"/>
    </location>
</feature>
<sequence>MQNRTEKQRDRLAAQVFVCTNDRDSEYACCADVGGQETLEAVKSWLRERNAFWSPISVTETACLGLCSEAGTAIAIQPRNRWYSDVQPEDVPELLEREFGPNADRVGEAYSEHADGGEHTAAE</sequence>
<evidence type="ECO:0000313" key="2">
    <source>
        <dbReference type="EMBL" id="SDK91301.1"/>
    </source>
</evidence>
<dbReference type="RefSeq" id="WP_090311537.1">
    <property type="nucleotide sequence ID" value="NZ_FNFE01000008.1"/>
</dbReference>
<name>A0A1G9FSA7_9EURY</name>
<organism evidence="2 3">
    <name type="scientific">Natronorubrum texcoconense</name>
    <dbReference type="NCBI Taxonomy" id="1095776"/>
    <lineage>
        <taxon>Archaea</taxon>
        <taxon>Methanobacteriati</taxon>
        <taxon>Methanobacteriota</taxon>
        <taxon>Stenosarchaea group</taxon>
        <taxon>Halobacteria</taxon>
        <taxon>Halobacteriales</taxon>
        <taxon>Natrialbaceae</taxon>
        <taxon>Natronorubrum</taxon>
    </lineage>
</organism>
<dbReference type="OrthoDB" id="198458at2157"/>
<dbReference type="STRING" id="1095776.SAMN04515672_4266"/>
<accession>A0A1G9FSA7</accession>
<dbReference type="EMBL" id="FNFE01000008">
    <property type="protein sequence ID" value="SDK91301.1"/>
    <property type="molecule type" value="Genomic_DNA"/>
</dbReference>